<dbReference type="Proteomes" id="UP001160148">
    <property type="component" value="Unassembled WGS sequence"/>
</dbReference>
<dbReference type="InterPro" id="IPR000608">
    <property type="entry name" value="UBC"/>
</dbReference>
<dbReference type="CDD" id="cd23799">
    <property type="entry name" value="UBCc_UBE2J"/>
    <property type="match status" value="1"/>
</dbReference>
<accession>A0AAV0W3R5</accession>
<dbReference type="SUPFAM" id="SSF54495">
    <property type="entry name" value="UBC-like"/>
    <property type="match status" value="1"/>
</dbReference>
<comment type="caution">
    <text evidence="2">The sequence shown here is derived from an EMBL/GenBank/DDBJ whole genome shotgun (WGS) entry which is preliminary data.</text>
</comment>
<organism evidence="2 3">
    <name type="scientific">Macrosiphum euphorbiae</name>
    <name type="common">potato aphid</name>
    <dbReference type="NCBI Taxonomy" id="13131"/>
    <lineage>
        <taxon>Eukaryota</taxon>
        <taxon>Metazoa</taxon>
        <taxon>Ecdysozoa</taxon>
        <taxon>Arthropoda</taxon>
        <taxon>Hexapoda</taxon>
        <taxon>Insecta</taxon>
        <taxon>Pterygota</taxon>
        <taxon>Neoptera</taxon>
        <taxon>Paraneoptera</taxon>
        <taxon>Hemiptera</taxon>
        <taxon>Sternorrhyncha</taxon>
        <taxon>Aphidomorpha</taxon>
        <taxon>Aphidoidea</taxon>
        <taxon>Aphididae</taxon>
        <taxon>Macrosiphini</taxon>
        <taxon>Macrosiphum</taxon>
    </lineage>
</organism>
<gene>
    <name evidence="2" type="ORF">MEUPH1_LOCUS6901</name>
</gene>
<keyword evidence="3" id="KW-1185">Reference proteome</keyword>
<evidence type="ECO:0000259" key="1">
    <source>
        <dbReference type="PROSITE" id="PS50127"/>
    </source>
</evidence>
<dbReference type="PROSITE" id="PS50127">
    <property type="entry name" value="UBC_2"/>
    <property type="match status" value="1"/>
</dbReference>
<dbReference type="PANTHER" id="PTHR24067">
    <property type="entry name" value="UBIQUITIN-CONJUGATING ENZYME E2"/>
    <property type="match status" value="1"/>
</dbReference>
<reference evidence="2 3" key="1">
    <citation type="submission" date="2023-01" db="EMBL/GenBank/DDBJ databases">
        <authorList>
            <person name="Whitehead M."/>
        </authorList>
    </citation>
    <scope>NUCLEOTIDE SEQUENCE [LARGE SCALE GENOMIC DNA]</scope>
</reference>
<evidence type="ECO:0000313" key="3">
    <source>
        <dbReference type="Proteomes" id="UP001160148"/>
    </source>
</evidence>
<sequence length="249" mass="28280">MEYEFNSKSTAVKRLMSEAKELAEPTDEYSAHPLEDNLFEWHFTMRGPHASEFDGGIYHGRILFPTEYPMKPPSIILLTPNGRWETNKKICLSITGYHPETWQPSWSIRTSILALIAFMTTNDLDSVGALECTPEERQFLALKSRDWICDCCGEISNLLANKKEVEVEVVNNTSPKFFNRKCVNVIEAIHSMTLGDYSNDKALFTSPLNTSDKIFIISKGPCQLDGPFPEKIIDDKNRLNIITQKVKAV</sequence>
<dbReference type="Gene3D" id="3.10.110.10">
    <property type="entry name" value="Ubiquitin Conjugating Enzyme"/>
    <property type="match status" value="1"/>
</dbReference>
<dbReference type="InterPro" id="IPR050113">
    <property type="entry name" value="Ub_conjugating_enzyme"/>
</dbReference>
<name>A0AAV0W3R5_9HEMI</name>
<evidence type="ECO:0000313" key="2">
    <source>
        <dbReference type="EMBL" id="CAI6350441.1"/>
    </source>
</evidence>
<proteinExistence type="predicted"/>
<dbReference type="EMBL" id="CARXXK010000001">
    <property type="protein sequence ID" value="CAI6350441.1"/>
    <property type="molecule type" value="Genomic_DNA"/>
</dbReference>
<dbReference type="InterPro" id="IPR016135">
    <property type="entry name" value="UBQ-conjugating_enzyme/RWD"/>
</dbReference>
<dbReference type="SMART" id="SM00212">
    <property type="entry name" value="UBCc"/>
    <property type="match status" value="1"/>
</dbReference>
<dbReference type="AlphaFoldDB" id="A0AAV0W3R5"/>
<dbReference type="Pfam" id="PF00179">
    <property type="entry name" value="UQ_con"/>
    <property type="match status" value="1"/>
</dbReference>
<feature type="domain" description="UBC core" evidence="1">
    <location>
        <begin position="10"/>
        <end position="157"/>
    </location>
</feature>
<dbReference type="FunFam" id="3.10.110.10:FF:000086">
    <property type="entry name" value="Ubiquitin-conjugating enzyme E2 J1"/>
    <property type="match status" value="1"/>
</dbReference>
<protein>
    <recommendedName>
        <fullName evidence="1">UBC core domain-containing protein</fullName>
    </recommendedName>
</protein>